<evidence type="ECO:0000313" key="1">
    <source>
        <dbReference type="EMBL" id="KAK7000484.1"/>
    </source>
</evidence>
<dbReference type="AlphaFoldDB" id="A0AAW0A3B7"/>
<protein>
    <recommendedName>
        <fullName evidence="3">F-box domain-containing protein</fullName>
    </recommendedName>
</protein>
<keyword evidence="2" id="KW-1185">Reference proteome</keyword>
<dbReference type="SUPFAM" id="SSF52047">
    <property type="entry name" value="RNI-like"/>
    <property type="match status" value="1"/>
</dbReference>
<dbReference type="SUPFAM" id="SSF81383">
    <property type="entry name" value="F-box domain"/>
    <property type="match status" value="1"/>
</dbReference>
<organism evidence="1 2">
    <name type="scientific">Favolaschia claudopus</name>
    <dbReference type="NCBI Taxonomy" id="2862362"/>
    <lineage>
        <taxon>Eukaryota</taxon>
        <taxon>Fungi</taxon>
        <taxon>Dikarya</taxon>
        <taxon>Basidiomycota</taxon>
        <taxon>Agaricomycotina</taxon>
        <taxon>Agaricomycetes</taxon>
        <taxon>Agaricomycetidae</taxon>
        <taxon>Agaricales</taxon>
        <taxon>Marasmiineae</taxon>
        <taxon>Mycenaceae</taxon>
        <taxon>Favolaschia</taxon>
    </lineage>
</organism>
<dbReference type="InterPro" id="IPR036047">
    <property type="entry name" value="F-box-like_dom_sf"/>
</dbReference>
<evidence type="ECO:0000313" key="2">
    <source>
        <dbReference type="Proteomes" id="UP001362999"/>
    </source>
</evidence>
<proteinExistence type="predicted"/>
<evidence type="ECO:0008006" key="3">
    <source>
        <dbReference type="Google" id="ProtNLM"/>
    </source>
</evidence>
<dbReference type="EMBL" id="JAWWNJ010000089">
    <property type="protein sequence ID" value="KAK7000484.1"/>
    <property type="molecule type" value="Genomic_DNA"/>
</dbReference>
<gene>
    <name evidence="1" type="ORF">R3P38DRAFT_3058573</name>
</gene>
<comment type="caution">
    <text evidence="1">The sequence shown here is derived from an EMBL/GenBank/DDBJ whole genome shotgun (WGS) entry which is preliminary data.</text>
</comment>
<sequence length="445" mass="50678">MDNTLSLLRAKIVELNASIEAQRSALQDLEMQRNNALYQLNSKLDRMARLPFEIVSIIFAYCLPESVPPTPNPGMAPMLLAQICRFWRNIALATPGLWTGICIGSVPRREGFNELCKTWYMSARSLPLSLTLHCPFRPPLEALVKQHAHRLQDLNFTLCPCNKSGLPSLRAQGPYSSLKTLTLRFQSCVHRPSQITIFPRLDDIVKMIFEAPQLSHCLLSEMFYRPRVHANSSEPLIHASLRTLRLGEPERILASIDTQSNSAAILPYLSLPALERLDISYFDIPPQQLVDFLSRSTPPLVSLRMNMPENRPWHLDSLFECLELTPHLTDLELFCIPRANAVDSRIYAFRTFIELMEQTPDVLPNLRNLTLYVRVFAREDYLRLITILICRQTSPTPLQSLRVIFHPNVLKSHVEPDDEVVVALKVLMGNGVRIHVGSEDRNFIA</sequence>
<reference evidence="1 2" key="1">
    <citation type="journal article" date="2024" name="J Genomics">
        <title>Draft genome sequencing and assembly of Favolaschia claudopus CIRM-BRFM 2984 isolated from oak limbs.</title>
        <authorList>
            <person name="Navarro D."/>
            <person name="Drula E."/>
            <person name="Chaduli D."/>
            <person name="Cazenave R."/>
            <person name="Ahrendt S."/>
            <person name="Wang J."/>
            <person name="Lipzen A."/>
            <person name="Daum C."/>
            <person name="Barry K."/>
            <person name="Grigoriev I.V."/>
            <person name="Favel A."/>
            <person name="Rosso M.N."/>
            <person name="Martin F."/>
        </authorList>
    </citation>
    <scope>NUCLEOTIDE SEQUENCE [LARGE SCALE GENOMIC DNA]</scope>
    <source>
        <strain evidence="1 2">CIRM-BRFM 2984</strain>
    </source>
</reference>
<name>A0AAW0A3B7_9AGAR</name>
<dbReference type="InterPro" id="IPR032675">
    <property type="entry name" value="LRR_dom_sf"/>
</dbReference>
<accession>A0AAW0A3B7</accession>
<dbReference type="Proteomes" id="UP001362999">
    <property type="component" value="Unassembled WGS sequence"/>
</dbReference>
<dbReference type="Gene3D" id="3.80.10.10">
    <property type="entry name" value="Ribonuclease Inhibitor"/>
    <property type="match status" value="1"/>
</dbReference>